<keyword evidence="2 3" id="KW-0812">Transmembrane</keyword>
<name>I7LTJ8_TETTS</name>
<feature type="region of interest" description="Disordered" evidence="1">
    <location>
        <begin position="955"/>
        <end position="1019"/>
    </location>
</feature>
<feature type="compositionally biased region" description="Polar residues" evidence="1">
    <location>
        <begin position="860"/>
        <end position="869"/>
    </location>
</feature>
<feature type="compositionally biased region" description="Polar residues" evidence="1">
    <location>
        <begin position="652"/>
        <end position="664"/>
    </location>
</feature>
<dbReference type="KEGG" id="tet:TTHERM_00471560"/>
<keyword evidence="2" id="KW-1133">Transmembrane helix</keyword>
<feature type="transmembrane region" description="Helical" evidence="2">
    <location>
        <begin position="1512"/>
        <end position="1536"/>
    </location>
</feature>
<organism evidence="3 4">
    <name type="scientific">Tetrahymena thermophila (strain SB210)</name>
    <dbReference type="NCBI Taxonomy" id="312017"/>
    <lineage>
        <taxon>Eukaryota</taxon>
        <taxon>Sar</taxon>
        <taxon>Alveolata</taxon>
        <taxon>Ciliophora</taxon>
        <taxon>Intramacronucleata</taxon>
        <taxon>Oligohymenophorea</taxon>
        <taxon>Hymenostomatida</taxon>
        <taxon>Tetrahymenina</taxon>
        <taxon>Tetrahymenidae</taxon>
        <taxon>Tetrahymena</taxon>
    </lineage>
</organism>
<keyword evidence="2" id="KW-0472">Membrane</keyword>
<dbReference type="InterPro" id="IPR052994">
    <property type="entry name" value="Tiny_macrocysts_regulators"/>
</dbReference>
<evidence type="ECO:0000313" key="4">
    <source>
        <dbReference type="Proteomes" id="UP000009168"/>
    </source>
</evidence>
<dbReference type="PANTHER" id="PTHR31600">
    <property type="entry name" value="TINY MACROCYSTS PROTEIN B-RELATED"/>
    <property type="match status" value="1"/>
</dbReference>
<accession>I7LTJ8</accession>
<protein>
    <submittedName>
        <fullName evidence="3">Transmembrane protein, putative</fullName>
    </submittedName>
</protein>
<dbReference type="GeneID" id="7832240"/>
<sequence>MNGKSMLKVKQSRLSMIKLIIKIILPFIAFQNINNPNGQKTAQFILISLFALSYFTLSFLDEILNHPYNSIQMSQANLAGILINMIMVVLKGFQYGDYISYSTQMTITYLVVPPLYLAANKFMQTKIMRTISTDDIRLHQMRDYDGLLTKMSYLQQFCINPYQNKHLVTTVLGVINSHKASCIDLECFCYKKSNKNTISCFQEETGISANIKLIESYIQLSLEKYILNAEKHSLNSFDSQLRFTRYIYFLIENKQLTNSIQKISSILYSSKNRFINFRIKIILLLLMNNLSNILYQQQTKAINGQQQIEQQNQYSQMLEFSNAISHYIKSEYHFEFIIQSILRILNQKIKLYEDIFVQKQDITARLLELSKDMIHVEKDLFHFFQKFPSKKNISIICFFQAEIRNNFLKAYNFANGLSFNKFLTSVQLNKNNQLNQIDNYLLKQMNLYDNNSIVSLSISYGQKKGELISFSDNAPYLFGYNKQSFSILRNINDLIPITISRNHHKFLFNFLITSESKFYKDINISFIQHSEGYIVPIDFTFDINFHLKNDFAFITFMKKKELSQNQQFVILDNNGQIEGVTKGFQKQVLMSSEDEKKFQNLLYSTNFTQMIPDFPDLVRDMSQKKESVKYFDQQTMFYYKTLADSQKALAESSGSKNKTANSLQDDQDAERSSANLRQSMIKSKASNLSILNSIKSAKQIKQAVFGISAKKVVTHIGKLNKNQINQFEVNFKLHLRQYNFQGQKIQYFIIEFTNIKRYLFRNIKMGLIMKQILDKKTETQKRQDSIDTTTLQQQTKIAFTDNEIIKLDESIEDNFQDFGKKEGKKNGKNIDQLQQEPSKIQPLNIKNQNSQSPQQNASSKGSVHQFNKSHIQKGLQASFNKFEFIQQKRLSLSLNSNQAQEESIIRVKGTATGRPFGLRLREDDYKNSPQQIINQEDLIQFEKLIKQKENKDIFNSPKNFENAQVQQQTSPKRRNSFEIQQLKKKSISEQSESNLDQKNKKKSRLSHRRFSQYKKKSDNEPSNYLYRMITGLNQAQIDTDLKGKKSLAEKRILQINSSLQDELFVKQISQEGMQSQYFSEQSDSILSDLDFALSKDSSVHNKSMFTKIQQQIFYSHGDDVNDKNNSDNQESKQKDQLTPRSLQYQNQVDIQSQRFFDLFKGPQNDKSKKKQLDDLEKQSSVMKLKISEYYSKYLLYENYTQPSLTKKNYRLRRMLFAQFLSFLIMCSLPLYNMINQVQIVYDLRSQIDLFSINSGILRSQNEIQLLLNYKEILDVTLNIPQRKDKITVLTNTFINIFQNANQIQQSQYLNQIYQEIISKYYVLLYTSPTHQDNLSVNQIIMTMMRNIQNLSLTSNISQALKSYSYNFYIQNLQKIFDILQQVNLDIIQSVKNSIVDSNTATIIVFLCFSIILCLFIVSQIFFFQSFSRQQACQIELFESTDRALIQNELQKLSFISETLIKSQELMYSYEFDLQFKENSLIQNKKMNSIYRQIRKTNQRVNIELQNKEISKIMLITLQIISLFLFISFGLIIYIYFSNFLVDFKNNISTLNDYGDFQYLMPQLNLLWFYLSQNYQNSQYVLIFQNMFGMVQSITNKQVVSVLNNSNLPSNFIKKIEQINQQNLCQISYNIFSPQSQYFQTNLCPLLIKSALTNGLLPSLMYYENIFRSLQYLNFQLDQDYITSGSIEGLLVVDEEIKNLQDSLKSFLKDDSNMVIQIIYITSSLFIVFTLIYNIFFIFHIKYKMEEIDIVHRNTLFLIPQHTLFVDQRFITRLRAYIIKFNMNYILD</sequence>
<dbReference type="RefSeq" id="XP_001033042.2">
    <property type="nucleotide sequence ID" value="XM_001033042.2"/>
</dbReference>
<feature type="region of interest" description="Disordered" evidence="1">
    <location>
        <begin position="844"/>
        <end position="869"/>
    </location>
</feature>
<feature type="transmembrane region" description="Helical" evidence="2">
    <location>
        <begin position="1713"/>
        <end position="1738"/>
    </location>
</feature>
<dbReference type="Proteomes" id="UP000009168">
    <property type="component" value="Unassembled WGS sequence"/>
</dbReference>
<feature type="region of interest" description="Disordered" evidence="1">
    <location>
        <begin position="650"/>
        <end position="675"/>
    </location>
</feature>
<dbReference type="PANTHER" id="PTHR31600:SF2">
    <property type="entry name" value="GAMETE ENRICHED GENE 10 PROTEIN-RELATED"/>
    <property type="match status" value="1"/>
</dbReference>
<feature type="region of interest" description="Disordered" evidence="1">
    <location>
        <begin position="1117"/>
        <end position="1140"/>
    </location>
</feature>
<dbReference type="InParanoid" id="I7LTJ8"/>
<reference evidence="4" key="1">
    <citation type="journal article" date="2006" name="PLoS Biol.">
        <title>Macronuclear genome sequence of the ciliate Tetrahymena thermophila, a model eukaryote.</title>
        <authorList>
            <person name="Eisen J.A."/>
            <person name="Coyne R.S."/>
            <person name="Wu M."/>
            <person name="Wu D."/>
            <person name="Thiagarajan M."/>
            <person name="Wortman J.R."/>
            <person name="Badger J.H."/>
            <person name="Ren Q."/>
            <person name="Amedeo P."/>
            <person name="Jones K.M."/>
            <person name="Tallon L.J."/>
            <person name="Delcher A.L."/>
            <person name="Salzberg S.L."/>
            <person name="Silva J.C."/>
            <person name="Haas B.J."/>
            <person name="Majoros W.H."/>
            <person name="Farzad M."/>
            <person name="Carlton J.M."/>
            <person name="Smith R.K. Jr."/>
            <person name="Garg J."/>
            <person name="Pearlman R.E."/>
            <person name="Karrer K.M."/>
            <person name="Sun L."/>
            <person name="Manning G."/>
            <person name="Elde N.C."/>
            <person name="Turkewitz A.P."/>
            <person name="Asai D.J."/>
            <person name="Wilkes D.E."/>
            <person name="Wang Y."/>
            <person name="Cai H."/>
            <person name="Collins K."/>
            <person name="Stewart B.A."/>
            <person name="Lee S.R."/>
            <person name="Wilamowska K."/>
            <person name="Weinberg Z."/>
            <person name="Ruzzo W.L."/>
            <person name="Wloga D."/>
            <person name="Gaertig J."/>
            <person name="Frankel J."/>
            <person name="Tsao C.-C."/>
            <person name="Gorovsky M.A."/>
            <person name="Keeling P.J."/>
            <person name="Waller R.F."/>
            <person name="Patron N.J."/>
            <person name="Cherry J.M."/>
            <person name="Stover N.A."/>
            <person name="Krieger C.J."/>
            <person name="del Toro C."/>
            <person name="Ryder H.F."/>
            <person name="Williamson S.C."/>
            <person name="Barbeau R.A."/>
            <person name="Hamilton E.P."/>
            <person name="Orias E."/>
        </authorList>
    </citation>
    <scope>NUCLEOTIDE SEQUENCE [LARGE SCALE GENOMIC DNA]</scope>
    <source>
        <strain evidence="4">SB210</strain>
    </source>
</reference>
<evidence type="ECO:0000256" key="1">
    <source>
        <dbReference type="SAM" id="MobiDB-lite"/>
    </source>
</evidence>
<feature type="transmembrane region" description="Helical" evidence="2">
    <location>
        <begin position="76"/>
        <end position="93"/>
    </location>
</feature>
<evidence type="ECO:0000313" key="3">
    <source>
        <dbReference type="EMBL" id="EAR85379.2"/>
    </source>
</evidence>
<feature type="transmembrane region" description="Helical" evidence="2">
    <location>
        <begin position="1402"/>
        <end position="1423"/>
    </location>
</feature>
<feature type="compositionally biased region" description="Basic residues" evidence="1">
    <location>
        <begin position="999"/>
        <end position="1014"/>
    </location>
</feature>
<feature type="transmembrane region" description="Helical" evidence="2">
    <location>
        <begin position="99"/>
        <end position="119"/>
    </location>
</feature>
<feature type="compositionally biased region" description="Polar residues" evidence="1">
    <location>
        <begin position="956"/>
        <end position="970"/>
    </location>
</feature>
<feature type="compositionally biased region" description="Basic and acidic residues" evidence="1">
    <location>
        <begin position="1117"/>
        <end position="1137"/>
    </location>
</feature>
<dbReference type="OrthoDB" id="299369at2759"/>
<dbReference type="EMBL" id="GG662622">
    <property type="protein sequence ID" value="EAR85379.2"/>
    <property type="molecule type" value="Genomic_DNA"/>
</dbReference>
<gene>
    <name evidence="3" type="ORF">TTHERM_00471560</name>
</gene>
<feature type="transmembrane region" description="Helical" evidence="2">
    <location>
        <begin position="42"/>
        <end position="64"/>
    </location>
</feature>
<feature type="compositionally biased region" description="Low complexity" evidence="1">
    <location>
        <begin position="844"/>
        <end position="859"/>
    </location>
</feature>
<proteinExistence type="predicted"/>
<evidence type="ECO:0000256" key="2">
    <source>
        <dbReference type="SAM" id="Phobius"/>
    </source>
</evidence>
<keyword evidence="4" id="KW-1185">Reference proteome</keyword>